<sequence>MPFAQAMRRAKQELMEEDERRAMQVPKPTPLQQHDPSWRPEGLLLPIRTDYADAVRHNSIAGNQQPQEGPNRQVHDKATQEKVASSPKKPNEGLGWRKRNNNRSKENQERKEIGQNEQKNKDQYKVIPWKWGTIHPRVKTKNLMITCKKMIW</sequence>
<dbReference type="AlphaFoldDB" id="A0AAN9BTW5"/>
<keyword evidence="3" id="KW-1185">Reference proteome</keyword>
<accession>A0AAN9BTW5</accession>
<organism evidence="2 3">
    <name type="scientific">Littorina saxatilis</name>
    <dbReference type="NCBI Taxonomy" id="31220"/>
    <lineage>
        <taxon>Eukaryota</taxon>
        <taxon>Metazoa</taxon>
        <taxon>Spiralia</taxon>
        <taxon>Lophotrochozoa</taxon>
        <taxon>Mollusca</taxon>
        <taxon>Gastropoda</taxon>
        <taxon>Caenogastropoda</taxon>
        <taxon>Littorinimorpha</taxon>
        <taxon>Littorinoidea</taxon>
        <taxon>Littorinidae</taxon>
        <taxon>Littorina</taxon>
    </lineage>
</organism>
<comment type="caution">
    <text evidence="2">The sequence shown here is derived from an EMBL/GenBank/DDBJ whole genome shotgun (WGS) entry which is preliminary data.</text>
</comment>
<feature type="compositionally biased region" description="Polar residues" evidence="1">
    <location>
        <begin position="60"/>
        <end position="70"/>
    </location>
</feature>
<dbReference type="EMBL" id="JBAMIC010000002">
    <property type="protein sequence ID" value="KAK7111180.1"/>
    <property type="molecule type" value="Genomic_DNA"/>
</dbReference>
<gene>
    <name evidence="2" type="ORF">V1264_010860</name>
</gene>
<evidence type="ECO:0000313" key="3">
    <source>
        <dbReference type="Proteomes" id="UP001374579"/>
    </source>
</evidence>
<feature type="compositionally biased region" description="Basic and acidic residues" evidence="1">
    <location>
        <begin position="10"/>
        <end position="22"/>
    </location>
</feature>
<reference evidence="2 3" key="1">
    <citation type="submission" date="2024-02" db="EMBL/GenBank/DDBJ databases">
        <title>Chromosome-scale genome assembly of the rough periwinkle Littorina saxatilis.</title>
        <authorList>
            <person name="De Jode A."/>
            <person name="Faria R."/>
            <person name="Formenti G."/>
            <person name="Sims Y."/>
            <person name="Smith T.P."/>
            <person name="Tracey A."/>
            <person name="Wood J.M.D."/>
            <person name="Zagrodzka Z.B."/>
            <person name="Johannesson K."/>
            <person name="Butlin R.K."/>
            <person name="Leder E.H."/>
        </authorList>
    </citation>
    <scope>NUCLEOTIDE SEQUENCE [LARGE SCALE GENOMIC DNA]</scope>
    <source>
        <strain evidence="2">Snail1</strain>
        <tissue evidence="2">Muscle</tissue>
    </source>
</reference>
<protein>
    <submittedName>
        <fullName evidence="2">Uncharacterized protein</fullName>
    </submittedName>
</protein>
<proteinExistence type="predicted"/>
<evidence type="ECO:0000313" key="2">
    <source>
        <dbReference type="EMBL" id="KAK7111180.1"/>
    </source>
</evidence>
<name>A0AAN9BTW5_9CAEN</name>
<evidence type="ECO:0000256" key="1">
    <source>
        <dbReference type="SAM" id="MobiDB-lite"/>
    </source>
</evidence>
<feature type="region of interest" description="Disordered" evidence="1">
    <location>
        <begin position="1"/>
        <end position="44"/>
    </location>
</feature>
<feature type="region of interest" description="Disordered" evidence="1">
    <location>
        <begin position="56"/>
        <end position="121"/>
    </location>
</feature>
<feature type="compositionally biased region" description="Basic and acidic residues" evidence="1">
    <location>
        <begin position="103"/>
        <end position="121"/>
    </location>
</feature>
<dbReference type="Proteomes" id="UP001374579">
    <property type="component" value="Unassembled WGS sequence"/>
</dbReference>